<proteinExistence type="predicted"/>
<keyword evidence="1" id="KW-0812">Transmembrane</keyword>
<evidence type="ECO:0000313" key="3">
    <source>
        <dbReference type="Proteomes" id="UP000321746"/>
    </source>
</evidence>
<evidence type="ECO:0000256" key="1">
    <source>
        <dbReference type="SAM" id="Phobius"/>
    </source>
</evidence>
<reference evidence="2 3" key="1">
    <citation type="submission" date="2019-07" db="EMBL/GenBank/DDBJ databases">
        <title>Whole genome shotgun sequence of Acetobacter oeni NBRC 105207.</title>
        <authorList>
            <person name="Hosoyama A."/>
            <person name="Uohara A."/>
            <person name="Ohji S."/>
            <person name="Ichikawa N."/>
        </authorList>
    </citation>
    <scope>NUCLEOTIDE SEQUENCE [LARGE SCALE GENOMIC DNA]</scope>
    <source>
        <strain evidence="2 3">NBRC 105207</strain>
    </source>
</reference>
<feature type="transmembrane region" description="Helical" evidence="1">
    <location>
        <begin position="43"/>
        <end position="63"/>
    </location>
</feature>
<keyword evidence="3" id="KW-1185">Reference proteome</keyword>
<protein>
    <recommendedName>
        <fullName evidence="4">DUF3649 domain-containing protein</fullName>
    </recommendedName>
</protein>
<organism evidence="2 3">
    <name type="scientific">Acetobacter oeni</name>
    <dbReference type="NCBI Taxonomy" id="304077"/>
    <lineage>
        <taxon>Bacteria</taxon>
        <taxon>Pseudomonadati</taxon>
        <taxon>Pseudomonadota</taxon>
        <taxon>Alphaproteobacteria</taxon>
        <taxon>Acetobacterales</taxon>
        <taxon>Acetobacteraceae</taxon>
        <taxon>Acetobacter</taxon>
    </lineage>
</organism>
<feature type="transmembrane region" description="Helical" evidence="1">
    <location>
        <begin position="12"/>
        <end position="37"/>
    </location>
</feature>
<gene>
    <name evidence="2" type="ORF">AOE01nite_04680</name>
</gene>
<feature type="transmembrane region" description="Helical" evidence="1">
    <location>
        <begin position="70"/>
        <end position="88"/>
    </location>
</feature>
<evidence type="ECO:0008006" key="4">
    <source>
        <dbReference type="Google" id="ProtNLM"/>
    </source>
</evidence>
<name>A0A511XH20_9PROT</name>
<dbReference type="RefSeq" id="WP_146885599.1">
    <property type="nucleotide sequence ID" value="NZ_BJYG01000003.1"/>
</dbReference>
<keyword evidence="1" id="KW-1133">Transmembrane helix</keyword>
<dbReference type="AlphaFoldDB" id="A0A511XH20"/>
<keyword evidence="1" id="KW-0472">Membrane</keyword>
<accession>A0A511XH20</accession>
<dbReference type="Proteomes" id="UP000321746">
    <property type="component" value="Unassembled WGS sequence"/>
</dbReference>
<sequence length="90" mass="9416">MTTARYRLDIAARALAGTGGGYILAALISVAAARWFPMPRIDAVTTGMILALLVWPPVVMTAFAVHSLKYLCTGLALVAALLASLACWPG</sequence>
<dbReference type="EMBL" id="BJYG01000003">
    <property type="protein sequence ID" value="GEN62244.1"/>
    <property type="molecule type" value="Genomic_DNA"/>
</dbReference>
<dbReference type="OrthoDB" id="7284909at2"/>
<comment type="caution">
    <text evidence="2">The sequence shown here is derived from an EMBL/GenBank/DDBJ whole genome shotgun (WGS) entry which is preliminary data.</text>
</comment>
<evidence type="ECO:0000313" key="2">
    <source>
        <dbReference type="EMBL" id="GEN62244.1"/>
    </source>
</evidence>